<reference evidence="3" key="2">
    <citation type="submission" date="2025-08" db="UniProtKB">
        <authorList>
            <consortium name="Ensembl"/>
        </authorList>
    </citation>
    <scope>IDENTIFICATION</scope>
    <source>
        <strain evidence="3">Isolate ISIS603380</strain>
    </source>
</reference>
<proteinExistence type="predicted"/>
<dbReference type="GO" id="GO:0005829">
    <property type="term" value="C:cytosol"/>
    <property type="evidence" value="ECO:0007669"/>
    <property type="project" value="TreeGrafter"/>
</dbReference>
<feature type="compositionally biased region" description="Basic residues" evidence="2">
    <location>
        <begin position="84"/>
        <end position="95"/>
    </location>
</feature>
<dbReference type="STRING" id="9785.ENSLAFP00000009885"/>
<feature type="region of interest" description="Disordered" evidence="2">
    <location>
        <begin position="51"/>
        <end position="358"/>
    </location>
</feature>
<sequence length="1508" mass="170891">MECPSCHPVSKNEPPKFCSQCGVRLPAVPKPDPQTHSTEVVQAPEGEMECGEELKEDGGPSLSLDSETVNHCSKASSTVQRSVQHCHKRRFKKSKFTSDELDSLPLTPSAPSSLSSLEHPGSMDLALQRNQDQQDGVSSQPQAGGAEARMTQMEGDGPIGLLRDLAKASIHPLQGQTGVGEAATRGKSQMSAESQDQDSSSPTQEGAGLPKAAPESPVDKDTAQTFRLPESQGDHAEPREGAQTTTEQTGAPASQASDAPAEPAHDVQRAGKDGEKKSKKEKLPPTSVPASREHGQEAETKGKMALPGGKAGESKKAQPEDQKKPEEDGRTYPESVKNAKGQRTQSASARDVERGYSSTLSPGEGITVCFHAIVSKHFSFNPNQHRVFIRGGEEFGKPKWNRVVCEMSYTKDLGEHGSLIEGTAFISKQNLDKPIPYKYVIACNKEQYEFIYKPQQKEGEHVNRCLHIRSSLLDSGEWHQYDDIICMKPPGTFQKFRNLFKDGTRENLVKGKQIAAEVMLDSIFGILQTWNAISLKGFFTQFLQFYSVVREPTVYEGGPQQWSSFLQYGEREVKRDLWKYLKGKMGLFQQRSSKEPLPEDWPVRSGLRMGLIVLFAVEKFALPVSDADLSSLCYLLCARADSPDTLRRDLQPAFEMYWSWKWPLVNLCRRCMDRHKDCWVLTLPVLHHCVGPAPHGKDIPSENTWAALEGLSFSQFRDKRSDQNELLQLMERNKHLLNVDSCLFRSWFSLLPLRDLADYMGTLVEYLVASPAHFLDCFLGVYYRLQGPYEILHRNLEDLNQHIEKALKMLLHLLEANFNKVPEEPLLKSYLNVCLKLHKTICKITKKTEFYEIPALSAEIVCRIISLEPVVDSAETHGSEIRKKDSVKMVFQEALDAIRSWLQRIFTKKIFQSSPDLRILFSYPEEVEVWRRLVEIHFPVEHGWKEALLGDLEGRLKQERPLLQISAYCGTGWNPSGLDDSVAKSFEKCVIEAVSSACQSQISILDGLPSYDLRKFGKIVSAVITKSWPVNDGQAVDDIDEVLKHLLTGPDIKQLFKLYGTDEKMLVNITEDGKKLMGTADSVFTKVVADLLSGTVLVRQLELIEKHKTQFLNIWEIKNETLLPQEKQHYVRAVLDWRMKELLFLKKEKRYIDNLFKLCEKVKHLIKVSKVDFGETAHKLWEDLGSKRLNEAVTVRLPTCSEVKLTTHYNLSPQVRKMAEKVDLLRDSHVFQMFWEEAAESLKGSEEESEEQVVHLEDAYDDLYYPCYKRFTKLYGDLKSGEVTFAEVDAAFKDFVNRYSDLTLELQVMCTVDGSDQKHWIRERVDQIKEYHHLHQAAHSAKVILKVKENLGLKGDFSVLHTLLSFTETFDLFRHEKLTQISQQLIRAKKLLQDISEARRQCLEELCLRKEFISWVREALEDINELKVFVDLASISAGENDIDVDRAACFHDAVQGYASLLYKLDRTAGFDEFMDHLTELWKALENDPHLPKKLVSLVSGPQQNKCNK</sequence>
<reference evidence="3" key="3">
    <citation type="submission" date="2025-09" db="UniProtKB">
        <authorList>
            <consortium name="Ensembl"/>
        </authorList>
    </citation>
    <scope>IDENTIFICATION</scope>
    <source>
        <strain evidence="3">Isolate ISIS603380</strain>
    </source>
</reference>
<dbReference type="HOGENOM" id="CLU_258746_0_0_1"/>
<keyword evidence="4" id="KW-1185">Reference proteome</keyword>
<feature type="compositionally biased region" description="Polar residues" evidence="2">
    <location>
        <begin position="63"/>
        <end position="83"/>
    </location>
</feature>
<feature type="compositionally biased region" description="Polar residues" evidence="2">
    <location>
        <begin position="128"/>
        <end position="142"/>
    </location>
</feature>
<feature type="compositionally biased region" description="Basic and acidic residues" evidence="2">
    <location>
        <begin position="291"/>
        <end position="302"/>
    </location>
</feature>
<dbReference type="GO" id="GO:0016020">
    <property type="term" value="C:membrane"/>
    <property type="evidence" value="ECO:0007669"/>
    <property type="project" value="TreeGrafter"/>
</dbReference>
<dbReference type="GeneTree" id="ENSGT00630000089884"/>
<evidence type="ECO:0008006" key="5">
    <source>
        <dbReference type="Google" id="ProtNLM"/>
    </source>
</evidence>
<dbReference type="GO" id="GO:0004842">
    <property type="term" value="F:ubiquitin-protein transferase activity"/>
    <property type="evidence" value="ECO:0007669"/>
    <property type="project" value="InterPro"/>
</dbReference>
<feature type="compositionally biased region" description="Basic and acidic residues" evidence="2">
    <location>
        <begin position="263"/>
        <end position="283"/>
    </location>
</feature>
<dbReference type="GO" id="GO:0006511">
    <property type="term" value="P:ubiquitin-dependent protein catabolic process"/>
    <property type="evidence" value="ECO:0007669"/>
    <property type="project" value="TreeGrafter"/>
</dbReference>
<evidence type="ECO:0000313" key="4">
    <source>
        <dbReference type="Proteomes" id="UP000007646"/>
    </source>
</evidence>
<dbReference type="OMA" id="RCLHIRS"/>
<dbReference type="eggNOG" id="ENOG502QQ65">
    <property type="taxonomic scope" value="Eukaryota"/>
</dbReference>
<reference evidence="3 4" key="1">
    <citation type="submission" date="2009-06" db="EMBL/GenBank/DDBJ databases">
        <title>The Genome Sequence of Loxodonta africana (African elephant).</title>
        <authorList>
            <person name="Di Palma F."/>
            <person name="Heiman D."/>
            <person name="Young S."/>
            <person name="Johnson J."/>
            <person name="Lander E.S."/>
            <person name="Lindblad-Toh K."/>
        </authorList>
    </citation>
    <scope>NUCLEOTIDE SEQUENCE [LARGE SCALE GENOMIC DNA]</scope>
    <source>
        <strain evidence="3 4">Isolate ISIS603380</strain>
    </source>
</reference>
<keyword evidence="1" id="KW-0175">Coiled coil</keyword>
<dbReference type="Proteomes" id="UP000007646">
    <property type="component" value="Unassembled WGS sequence"/>
</dbReference>
<name>G3T892_LOXAF</name>
<feature type="compositionally biased region" description="Basic and acidic residues" evidence="2">
    <location>
        <begin position="312"/>
        <end position="331"/>
    </location>
</feature>
<feature type="coiled-coil region" evidence="1">
    <location>
        <begin position="789"/>
        <end position="816"/>
    </location>
</feature>
<dbReference type="GO" id="GO:2000051">
    <property type="term" value="P:negative regulation of non-canonical Wnt signaling pathway"/>
    <property type="evidence" value="ECO:0007669"/>
    <property type="project" value="TreeGrafter"/>
</dbReference>
<evidence type="ECO:0000256" key="2">
    <source>
        <dbReference type="SAM" id="MobiDB-lite"/>
    </source>
</evidence>
<evidence type="ECO:0000256" key="1">
    <source>
        <dbReference type="SAM" id="Coils"/>
    </source>
</evidence>
<protein>
    <recommendedName>
        <fullName evidence="5">Ring finger protein 213</fullName>
    </recommendedName>
</protein>
<feature type="compositionally biased region" description="Low complexity" evidence="2">
    <location>
        <begin position="103"/>
        <end position="117"/>
    </location>
</feature>
<dbReference type="InParanoid" id="G3T892"/>
<dbReference type="Ensembl" id="ENSLAFT00000011829.4">
    <property type="protein sequence ID" value="ENSLAFP00000009885.4"/>
    <property type="gene ID" value="ENSLAFG00000011828.4"/>
</dbReference>
<dbReference type="PANTHER" id="PTHR22605">
    <property type="entry name" value="RZ-TYPE DOMAIN-CONTAINING PROTEIN"/>
    <property type="match status" value="1"/>
</dbReference>
<feature type="compositionally biased region" description="Polar residues" evidence="2">
    <location>
        <begin position="242"/>
        <end position="257"/>
    </location>
</feature>
<feature type="compositionally biased region" description="Polar residues" evidence="2">
    <location>
        <begin position="186"/>
        <end position="204"/>
    </location>
</feature>
<dbReference type="PANTHER" id="PTHR22605:SF16">
    <property type="entry name" value="E3 UBIQUITIN-PROTEIN LIGASE RNF213"/>
    <property type="match status" value="1"/>
</dbReference>
<organism evidence="3 4">
    <name type="scientific">Loxodonta africana</name>
    <name type="common">African elephant</name>
    <dbReference type="NCBI Taxonomy" id="9785"/>
    <lineage>
        <taxon>Eukaryota</taxon>
        <taxon>Metazoa</taxon>
        <taxon>Chordata</taxon>
        <taxon>Craniata</taxon>
        <taxon>Vertebrata</taxon>
        <taxon>Euteleostomi</taxon>
        <taxon>Mammalia</taxon>
        <taxon>Eutheria</taxon>
        <taxon>Afrotheria</taxon>
        <taxon>Proboscidea</taxon>
        <taxon>Elephantidae</taxon>
        <taxon>Loxodonta</taxon>
    </lineage>
</organism>
<dbReference type="InterPro" id="IPR031248">
    <property type="entry name" value="RNF213"/>
</dbReference>
<dbReference type="GO" id="GO:0005730">
    <property type="term" value="C:nucleolus"/>
    <property type="evidence" value="ECO:0007669"/>
    <property type="project" value="TreeGrafter"/>
</dbReference>
<accession>G3T892</accession>
<dbReference type="GO" id="GO:0002040">
    <property type="term" value="P:sprouting angiogenesis"/>
    <property type="evidence" value="ECO:0007669"/>
    <property type="project" value="TreeGrafter"/>
</dbReference>
<evidence type="ECO:0000313" key="3">
    <source>
        <dbReference type="Ensembl" id="ENSLAFP00000009885.4"/>
    </source>
</evidence>
<dbReference type="GO" id="GO:0016887">
    <property type="term" value="F:ATP hydrolysis activity"/>
    <property type="evidence" value="ECO:0007669"/>
    <property type="project" value="InterPro"/>
</dbReference>